<dbReference type="InterPro" id="IPR008979">
    <property type="entry name" value="Galactose-bd-like_sf"/>
</dbReference>
<dbReference type="AlphaFoldDB" id="A0A9D3YK01"/>
<keyword evidence="2" id="KW-1185">Reference proteome</keyword>
<accession>A0A9D3YK01</accession>
<sequence>MLAQNLTNDWTVLTASNVALGKPANQTNTADGADPSRAVDGDASTCWVTASTTGEWTLNLKNYFNIEEVSIHAGMTASPLCPNG</sequence>
<evidence type="ECO:0000313" key="2">
    <source>
        <dbReference type="Proteomes" id="UP000828390"/>
    </source>
</evidence>
<dbReference type="EMBL" id="JAIWYP010000015">
    <property type="protein sequence ID" value="KAH3701391.1"/>
    <property type="molecule type" value="Genomic_DNA"/>
</dbReference>
<evidence type="ECO:0000313" key="1">
    <source>
        <dbReference type="EMBL" id="KAH3701391.1"/>
    </source>
</evidence>
<name>A0A9D3YK01_DREPO</name>
<reference evidence="1" key="1">
    <citation type="journal article" date="2019" name="bioRxiv">
        <title>The Genome of the Zebra Mussel, Dreissena polymorpha: A Resource for Invasive Species Research.</title>
        <authorList>
            <person name="McCartney M.A."/>
            <person name="Auch B."/>
            <person name="Kono T."/>
            <person name="Mallez S."/>
            <person name="Zhang Y."/>
            <person name="Obille A."/>
            <person name="Becker A."/>
            <person name="Abrahante J.E."/>
            <person name="Garbe J."/>
            <person name="Badalamenti J.P."/>
            <person name="Herman A."/>
            <person name="Mangelson H."/>
            <person name="Liachko I."/>
            <person name="Sullivan S."/>
            <person name="Sone E.D."/>
            <person name="Koren S."/>
            <person name="Silverstein K.A.T."/>
            <person name="Beckman K.B."/>
            <person name="Gohl D.M."/>
        </authorList>
    </citation>
    <scope>NUCLEOTIDE SEQUENCE</scope>
    <source>
        <strain evidence="1">Duluth1</strain>
        <tissue evidence="1">Whole animal</tissue>
    </source>
</reference>
<gene>
    <name evidence="1" type="ORF">DPMN_076377</name>
</gene>
<organism evidence="1 2">
    <name type="scientific">Dreissena polymorpha</name>
    <name type="common">Zebra mussel</name>
    <name type="synonym">Mytilus polymorpha</name>
    <dbReference type="NCBI Taxonomy" id="45954"/>
    <lineage>
        <taxon>Eukaryota</taxon>
        <taxon>Metazoa</taxon>
        <taxon>Spiralia</taxon>
        <taxon>Lophotrochozoa</taxon>
        <taxon>Mollusca</taxon>
        <taxon>Bivalvia</taxon>
        <taxon>Autobranchia</taxon>
        <taxon>Heteroconchia</taxon>
        <taxon>Euheterodonta</taxon>
        <taxon>Imparidentia</taxon>
        <taxon>Neoheterodontei</taxon>
        <taxon>Myida</taxon>
        <taxon>Dreissenoidea</taxon>
        <taxon>Dreissenidae</taxon>
        <taxon>Dreissena</taxon>
    </lineage>
</organism>
<protein>
    <recommendedName>
        <fullName evidence="3">F5/8 type C domain-containing protein</fullName>
    </recommendedName>
</protein>
<comment type="caution">
    <text evidence="1">The sequence shown here is derived from an EMBL/GenBank/DDBJ whole genome shotgun (WGS) entry which is preliminary data.</text>
</comment>
<reference evidence="1" key="2">
    <citation type="submission" date="2020-11" db="EMBL/GenBank/DDBJ databases">
        <authorList>
            <person name="McCartney M.A."/>
            <person name="Auch B."/>
            <person name="Kono T."/>
            <person name="Mallez S."/>
            <person name="Becker A."/>
            <person name="Gohl D.M."/>
            <person name="Silverstein K.A.T."/>
            <person name="Koren S."/>
            <person name="Bechman K.B."/>
            <person name="Herman A."/>
            <person name="Abrahante J.E."/>
            <person name="Garbe J."/>
        </authorList>
    </citation>
    <scope>NUCLEOTIDE SEQUENCE</scope>
    <source>
        <strain evidence="1">Duluth1</strain>
        <tissue evidence="1">Whole animal</tissue>
    </source>
</reference>
<dbReference type="Proteomes" id="UP000828390">
    <property type="component" value="Unassembled WGS sequence"/>
</dbReference>
<proteinExistence type="predicted"/>
<dbReference type="Gene3D" id="2.60.120.260">
    <property type="entry name" value="Galactose-binding domain-like"/>
    <property type="match status" value="1"/>
</dbReference>
<evidence type="ECO:0008006" key="3">
    <source>
        <dbReference type="Google" id="ProtNLM"/>
    </source>
</evidence>
<dbReference type="SUPFAM" id="SSF49785">
    <property type="entry name" value="Galactose-binding domain-like"/>
    <property type="match status" value="1"/>
</dbReference>